<evidence type="ECO:0000313" key="2">
    <source>
        <dbReference type="EMBL" id="GID57996.1"/>
    </source>
</evidence>
<keyword evidence="1" id="KW-1133">Transmembrane helix</keyword>
<gene>
    <name evidence="2" type="ORF">Aco03nite_064000</name>
</gene>
<feature type="transmembrane region" description="Helical" evidence="1">
    <location>
        <begin position="709"/>
        <end position="729"/>
    </location>
</feature>
<organism evidence="2 3">
    <name type="scientific">Actinoplanes couchii</name>
    <dbReference type="NCBI Taxonomy" id="403638"/>
    <lineage>
        <taxon>Bacteria</taxon>
        <taxon>Bacillati</taxon>
        <taxon>Actinomycetota</taxon>
        <taxon>Actinomycetes</taxon>
        <taxon>Micromonosporales</taxon>
        <taxon>Micromonosporaceae</taxon>
        <taxon>Actinoplanes</taxon>
    </lineage>
</organism>
<name>A0ABQ3XHN2_9ACTN</name>
<evidence type="ECO:0000313" key="3">
    <source>
        <dbReference type="Proteomes" id="UP000612282"/>
    </source>
</evidence>
<comment type="caution">
    <text evidence="2">The sequence shown here is derived from an EMBL/GenBank/DDBJ whole genome shotgun (WGS) entry which is preliminary data.</text>
</comment>
<dbReference type="Proteomes" id="UP000612282">
    <property type="component" value="Unassembled WGS sequence"/>
</dbReference>
<feature type="transmembrane region" description="Helical" evidence="1">
    <location>
        <begin position="614"/>
        <end position="631"/>
    </location>
</feature>
<dbReference type="EMBL" id="BOMG01000080">
    <property type="protein sequence ID" value="GID57996.1"/>
    <property type="molecule type" value="Genomic_DNA"/>
</dbReference>
<protein>
    <recommendedName>
        <fullName evidence="4">Membrane-associated oxidoreductase</fullName>
    </recommendedName>
</protein>
<proteinExistence type="predicted"/>
<keyword evidence="1" id="KW-0812">Transmembrane</keyword>
<sequence length="736" mass="78220">MIALRSDEDFTRQLLAASRARRVLDCGGATVDAGELRAACLALGEADPFGLVVARALITGPLDLRAGEVPVALHFPSCVFTDPVDVSGAVLHELGITGSVLPGLLAAGTRITRDLDLSGTRITGDVPAPANVWLTEAHIGGSLIARDTRILPSAGRALQADRIRVGGNVRLLDGFRATGEVRFLAMHLDGALDVIGAEFAPADGRALDLSEADIGGSVYLLQSPGTGRRCRVRGRIEMGHATIRGELFVRDADLTAPPAGDGVHFYNVASTVDRILLMAPRLTVHGTLRIEGDTVARGGILLPGARLDGGVKLAGAVWNPHDTALDLTQATLGGGIDASEVSFEGTVRLDNASVGGPVFLRDTTLLRPAGRRCLSAVNLTTTGDVHLRGLAAIGGRLDFRGASITGVFDAEDAYLTNPGDKTISLHMAHVTGNVRMCGRFRSVGQVGLHRAVIGGRLRADGATLTSHDGNAAVFEAISAEIRGGVDLGWHVTAGTVDFTGTTTSYLADRPDRDWPAGSFAGGFVYDRFESVNRHSDPITDPGTRIAWLARMGQYEPRAWEQLAVVLRAAGDNDGADDVLVAKRRRARRLRPAPMRVLDLLQDVTVRYGFRPQRAVYLLMTLIATVTVALSLPDVQAQMRATDQNALVFTTSGAQPLPGEHDPPGDCGNGRVRCLSPFFYAVDTVVPLIDLHQRSTWYPVTERGGLLLEILLNLCTVLGWVTSTVFALSFTRLGRAG</sequence>
<reference evidence="2 3" key="1">
    <citation type="submission" date="2021-01" db="EMBL/GenBank/DDBJ databases">
        <title>Whole genome shotgun sequence of Actinoplanes couchii NBRC 106145.</title>
        <authorList>
            <person name="Komaki H."/>
            <person name="Tamura T."/>
        </authorList>
    </citation>
    <scope>NUCLEOTIDE SEQUENCE [LARGE SCALE GENOMIC DNA]</scope>
    <source>
        <strain evidence="2 3">NBRC 106145</strain>
    </source>
</reference>
<evidence type="ECO:0000256" key="1">
    <source>
        <dbReference type="SAM" id="Phobius"/>
    </source>
</evidence>
<evidence type="ECO:0008006" key="4">
    <source>
        <dbReference type="Google" id="ProtNLM"/>
    </source>
</evidence>
<keyword evidence="1" id="KW-0472">Membrane</keyword>
<accession>A0ABQ3XHN2</accession>
<dbReference type="RefSeq" id="WP_203801467.1">
    <property type="nucleotide sequence ID" value="NZ_BAAAQE010000019.1"/>
</dbReference>
<keyword evidence="3" id="KW-1185">Reference proteome</keyword>